<keyword evidence="8" id="KW-0675">Receptor</keyword>
<dbReference type="Pfam" id="PF03006">
    <property type="entry name" value="HlyIII"/>
    <property type="match status" value="1"/>
</dbReference>
<keyword evidence="6" id="KW-0862">Zinc</keyword>
<dbReference type="Proteomes" id="UP001163046">
    <property type="component" value="Unassembled WGS sequence"/>
</dbReference>
<dbReference type="InterPro" id="IPR004254">
    <property type="entry name" value="AdipoR/HlyIII-related"/>
</dbReference>
<dbReference type="PANTHER" id="PTHR20855">
    <property type="entry name" value="ADIPOR/PROGESTIN RECEPTOR-RELATED"/>
    <property type="match status" value="1"/>
</dbReference>
<evidence type="ECO:0000256" key="6">
    <source>
        <dbReference type="PIRSR" id="PIRSR604254-1"/>
    </source>
</evidence>
<dbReference type="GO" id="GO:0005886">
    <property type="term" value="C:plasma membrane"/>
    <property type="evidence" value="ECO:0007669"/>
    <property type="project" value="TreeGrafter"/>
</dbReference>
<name>A0A9X0CUB3_9CNID</name>
<feature type="transmembrane region" description="Helical" evidence="7">
    <location>
        <begin position="148"/>
        <end position="167"/>
    </location>
</feature>
<gene>
    <name evidence="8" type="primary">ADIPOR2</name>
    <name evidence="8" type="ORF">OS493_011363</name>
</gene>
<proteinExistence type="inferred from homology"/>
<keyword evidence="4 7" id="KW-1133">Transmembrane helix</keyword>
<keyword evidence="9" id="KW-1185">Reference proteome</keyword>
<evidence type="ECO:0000256" key="4">
    <source>
        <dbReference type="ARBA" id="ARBA00022989"/>
    </source>
</evidence>
<comment type="subcellular location">
    <subcellularLocation>
        <location evidence="1">Membrane</location>
        <topology evidence="1">Multi-pass membrane protein</topology>
    </subcellularLocation>
</comment>
<feature type="transmembrane region" description="Helical" evidence="7">
    <location>
        <begin position="20"/>
        <end position="44"/>
    </location>
</feature>
<comment type="caution">
    <text evidence="8">The sequence shown here is derived from an EMBL/GenBank/DDBJ whole genome shotgun (WGS) entry which is preliminary data.</text>
</comment>
<reference evidence="8" key="1">
    <citation type="submission" date="2023-01" db="EMBL/GenBank/DDBJ databases">
        <title>Genome assembly of the deep-sea coral Lophelia pertusa.</title>
        <authorList>
            <person name="Herrera S."/>
            <person name="Cordes E."/>
        </authorList>
    </citation>
    <scope>NUCLEOTIDE SEQUENCE</scope>
    <source>
        <strain evidence="8">USNM1676648</strain>
        <tissue evidence="8">Polyp</tissue>
    </source>
</reference>
<dbReference type="GO" id="GO:0038023">
    <property type="term" value="F:signaling receptor activity"/>
    <property type="evidence" value="ECO:0007669"/>
    <property type="project" value="TreeGrafter"/>
</dbReference>
<feature type="transmembrane region" description="Helical" evidence="7">
    <location>
        <begin position="117"/>
        <end position="136"/>
    </location>
</feature>
<sequence>MFLRPITTTNPFPNNWQEKLVFGAFFAGAILCLGFSWVFHTVYCHSVTVSKIFSRLDYSGIAMLIMGSFVPPLYYGFYCSRVLQIAYMSLICSLGVTCIIVSLWSKFNRPKYRMLRTGLFLTFGCSGVVPSIHFTVAYGVSLAHRQAAVGWMALMGVLYIAGAVMYATRVPERFFPGKCDIWFQSHQIFHVLVVAAALVHLYGICQMAYYRFDHGAVCEKGAL</sequence>
<dbReference type="GO" id="GO:0033211">
    <property type="term" value="P:adiponectin-activated signaling pathway"/>
    <property type="evidence" value="ECO:0007669"/>
    <property type="project" value="TreeGrafter"/>
</dbReference>
<dbReference type="OrthoDB" id="5585746at2759"/>
<feature type="binding site" evidence="6">
    <location>
        <position position="190"/>
    </location>
    <ligand>
        <name>Zn(2+)</name>
        <dbReference type="ChEBI" id="CHEBI:29105"/>
    </ligand>
</feature>
<organism evidence="8 9">
    <name type="scientific">Desmophyllum pertusum</name>
    <dbReference type="NCBI Taxonomy" id="174260"/>
    <lineage>
        <taxon>Eukaryota</taxon>
        <taxon>Metazoa</taxon>
        <taxon>Cnidaria</taxon>
        <taxon>Anthozoa</taxon>
        <taxon>Hexacorallia</taxon>
        <taxon>Scleractinia</taxon>
        <taxon>Caryophylliina</taxon>
        <taxon>Caryophylliidae</taxon>
        <taxon>Desmophyllum</taxon>
    </lineage>
</organism>
<dbReference type="GO" id="GO:0046872">
    <property type="term" value="F:metal ion binding"/>
    <property type="evidence" value="ECO:0007669"/>
    <property type="project" value="UniProtKB-KW"/>
</dbReference>
<feature type="transmembrane region" description="Helical" evidence="7">
    <location>
        <begin position="188"/>
        <end position="210"/>
    </location>
</feature>
<keyword evidence="6" id="KW-0479">Metal-binding</keyword>
<feature type="binding site" evidence="6">
    <location>
        <position position="186"/>
    </location>
    <ligand>
        <name>Zn(2+)</name>
        <dbReference type="ChEBI" id="CHEBI:29105"/>
    </ligand>
</feature>
<evidence type="ECO:0000256" key="2">
    <source>
        <dbReference type="ARBA" id="ARBA00007018"/>
    </source>
</evidence>
<dbReference type="EMBL" id="MU826830">
    <property type="protein sequence ID" value="KAJ7373754.1"/>
    <property type="molecule type" value="Genomic_DNA"/>
</dbReference>
<keyword evidence="3 7" id="KW-0812">Transmembrane</keyword>
<protein>
    <submittedName>
        <fullName evidence="8">Adiponectin receptor protein 2</fullName>
    </submittedName>
</protein>
<feature type="transmembrane region" description="Helical" evidence="7">
    <location>
        <begin position="56"/>
        <end position="78"/>
    </location>
</feature>
<evidence type="ECO:0000256" key="7">
    <source>
        <dbReference type="SAM" id="Phobius"/>
    </source>
</evidence>
<evidence type="ECO:0000256" key="5">
    <source>
        <dbReference type="ARBA" id="ARBA00023136"/>
    </source>
</evidence>
<keyword evidence="5 7" id="KW-0472">Membrane</keyword>
<dbReference type="PANTHER" id="PTHR20855:SF52">
    <property type="entry name" value="ADIPONECTIN RECEPTOR PROTEIN"/>
    <property type="match status" value="1"/>
</dbReference>
<evidence type="ECO:0000313" key="9">
    <source>
        <dbReference type="Proteomes" id="UP001163046"/>
    </source>
</evidence>
<accession>A0A9X0CUB3</accession>
<feature type="transmembrane region" description="Helical" evidence="7">
    <location>
        <begin position="84"/>
        <end position="105"/>
    </location>
</feature>
<dbReference type="AlphaFoldDB" id="A0A9X0CUB3"/>
<comment type="similarity">
    <text evidence="2">Belongs to the ADIPOR family.</text>
</comment>
<evidence type="ECO:0000256" key="1">
    <source>
        <dbReference type="ARBA" id="ARBA00004141"/>
    </source>
</evidence>
<evidence type="ECO:0000313" key="8">
    <source>
        <dbReference type="EMBL" id="KAJ7373754.1"/>
    </source>
</evidence>
<feature type="binding site" evidence="6">
    <location>
        <position position="40"/>
    </location>
    <ligand>
        <name>Zn(2+)</name>
        <dbReference type="ChEBI" id="CHEBI:29105"/>
    </ligand>
</feature>
<evidence type="ECO:0000256" key="3">
    <source>
        <dbReference type="ARBA" id="ARBA00022692"/>
    </source>
</evidence>